<keyword evidence="3" id="KW-1185">Reference proteome</keyword>
<proteinExistence type="predicted"/>
<accession>A0A5B7DPW0</accession>
<dbReference type="AlphaFoldDB" id="A0A5B7DPW0"/>
<protein>
    <submittedName>
        <fullName evidence="2">Uncharacterized protein</fullName>
    </submittedName>
</protein>
<gene>
    <name evidence="2" type="ORF">E2C01_016731</name>
</gene>
<evidence type="ECO:0000256" key="1">
    <source>
        <dbReference type="SAM" id="MobiDB-lite"/>
    </source>
</evidence>
<feature type="compositionally biased region" description="Gly residues" evidence="1">
    <location>
        <begin position="30"/>
        <end position="40"/>
    </location>
</feature>
<name>A0A5B7DPW0_PORTR</name>
<feature type="compositionally biased region" description="Basic and acidic residues" evidence="1">
    <location>
        <begin position="1"/>
        <end position="29"/>
    </location>
</feature>
<dbReference type="EMBL" id="VSRR010001238">
    <property type="protein sequence ID" value="MPC23672.1"/>
    <property type="molecule type" value="Genomic_DNA"/>
</dbReference>
<comment type="caution">
    <text evidence="2">The sequence shown here is derived from an EMBL/GenBank/DDBJ whole genome shotgun (WGS) entry which is preliminary data.</text>
</comment>
<reference evidence="2 3" key="1">
    <citation type="submission" date="2019-05" db="EMBL/GenBank/DDBJ databases">
        <title>Another draft genome of Portunus trituberculatus and its Hox gene families provides insights of decapod evolution.</title>
        <authorList>
            <person name="Jeong J.-H."/>
            <person name="Song I."/>
            <person name="Kim S."/>
            <person name="Choi T."/>
            <person name="Kim D."/>
            <person name="Ryu S."/>
            <person name="Kim W."/>
        </authorList>
    </citation>
    <scope>NUCLEOTIDE SEQUENCE [LARGE SCALE GENOMIC DNA]</scope>
    <source>
        <tissue evidence="2">Muscle</tissue>
    </source>
</reference>
<dbReference type="Proteomes" id="UP000324222">
    <property type="component" value="Unassembled WGS sequence"/>
</dbReference>
<sequence>MVTRRTKDNCQGPLEKREALDGGRREGLRRGGGGGGGGRGLLSDWSRV</sequence>
<evidence type="ECO:0000313" key="2">
    <source>
        <dbReference type="EMBL" id="MPC23672.1"/>
    </source>
</evidence>
<organism evidence="2 3">
    <name type="scientific">Portunus trituberculatus</name>
    <name type="common">Swimming crab</name>
    <name type="synonym">Neptunus trituberculatus</name>
    <dbReference type="NCBI Taxonomy" id="210409"/>
    <lineage>
        <taxon>Eukaryota</taxon>
        <taxon>Metazoa</taxon>
        <taxon>Ecdysozoa</taxon>
        <taxon>Arthropoda</taxon>
        <taxon>Crustacea</taxon>
        <taxon>Multicrustacea</taxon>
        <taxon>Malacostraca</taxon>
        <taxon>Eumalacostraca</taxon>
        <taxon>Eucarida</taxon>
        <taxon>Decapoda</taxon>
        <taxon>Pleocyemata</taxon>
        <taxon>Brachyura</taxon>
        <taxon>Eubrachyura</taxon>
        <taxon>Portunoidea</taxon>
        <taxon>Portunidae</taxon>
        <taxon>Portuninae</taxon>
        <taxon>Portunus</taxon>
    </lineage>
</organism>
<evidence type="ECO:0000313" key="3">
    <source>
        <dbReference type="Proteomes" id="UP000324222"/>
    </source>
</evidence>
<feature type="region of interest" description="Disordered" evidence="1">
    <location>
        <begin position="1"/>
        <end position="48"/>
    </location>
</feature>